<gene>
    <name evidence="1" type="primary">ubiK</name>
    <name evidence="2" type="ORF">E2F43_03470</name>
</gene>
<dbReference type="Pfam" id="PF04380">
    <property type="entry name" value="BMFP"/>
    <property type="match status" value="1"/>
</dbReference>
<feature type="coiled-coil region" evidence="1">
    <location>
        <begin position="59"/>
        <end position="86"/>
    </location>
</feature>
<dbReference type="RefSeq" id="WP_133209576.1">
    <property type="nucleotide sequence ID" value="NZ_SMSE01000001.1"/>
</dbReference>
<dbReference type="HAMAP" id="MF_02216">
    <property type="entry name" value="UbiK"/>
    <property type="match status" value="1"/>
</dbReference>
<dbReference type="GO" id="GO:0005829">
    <property type="term" value="C:cytosol"/>
    <property type="evidence" value="ECO:0007669"/>
    <property type="project" value="TreeGrafter"/>
</dbReference>
<dbReference type="UniPathway" id="UPA00232"/>
<evidence type="ECO:0000313" key="2">
    <source>
        <dbReference type="EMBL" id="TDG15306.1"/>
    </source>
</evidence>
<dbReference type="EMBL" id="SMSE01000001">
    <property type="protein sequence ID" value="TDG15306.1"/>
    <property type="molecule type" value="Genomic_DNA"/>
</dbReference>
<keyword evidence="1" id="KW-0175">Coiled coil</keyword>
<keyword evidence="1" id="KW-0963">Cytoplasm</keyword>
<dbReference type="Proteomes" id="UP000295554">
    <property type="component" value="Unassembled WGS sequence"/>
</dbReference>
<dbReference type="OrthoDB" id="5297354at2"/>
<keyword evidence="3" id="KW-1185">Reference proteome</keyword>
<dbReference type="GO" id="GO:0006744">
    <property type="term" value="P:ubiquinone biosynthetic process"/>
    <property type="evidence" value="ECO:0007669"/>
    <property type="project" value="UniProtKB-UniRule"/>
</dbReference>
<accession>A0A4R5LV45</accession>
<protein>
    <recommendedName>
        <fullName evidence="1">Ubiquinone biosynthesis accessory factor UbiK</fullName>
    </recommendedName>
</protein>
<evidence type="ECO:0000256" key="1">
    <source>
        <dbReference type="HAMAP-Rule" id="MF_02216"/>
    </source>
</evidence>
<comment type="pathway">
    <text evidence="1">Cofactor biosynthesis; ubiquinone biosynthesis.</text>
</comment>
<sequence>MAIKPPPPPWDVLQQVNELVGNSGLRNEVDKGVRALAQSALSRLEVVSREEFDTQAEILKRTRERVVALEAELEEMTRELEALSKES</sequence>
<comment type="similarity">
    <text evidence="1">Belongs to the UbiK family.</text>
</comment>
<comment type="function">
    <text evidence="1">Required for efficient ubiquinone (coenzyme Q) biosynthesis. UbiK is probably an accessory factor of Ubi enzymes and facilitates ubiquinone biosynthesis by acting as an assembly factor, a targeting factor, or both.</text>
</comment>
<comment type="caution">
    <text evidence="2">The sequence shown here is derived from an EMBL/GenBank/DDBJ whole genome shotgun (WGS) entry which is preliminary data.</text>
</comment>
<dbReference type="PANTHER" id="PTHR38040">
    <property type="entry name" value="UBIQUINONE BIOSYNTHESIS ACCESSORY FACTOR UBIK"/>
    <property type="match status" value="1"/>
</dbReference>
<reference evidence="2 3" key="1">
    <citation type="submission" date="2019-03" db="EMBL/GenBank/DDBJ databases">
        <title>Seongchinamella monodicae gen. nov., sp. nov., a novel member of the Gammaproteobacteria isolated from a tidal mudflat of beach.</title>
        <authorList>
            <person name="Yang H.G."/>
            <person name="Kang J.W."/>
            <person name="Lee S.D."/>
        </authorList>
    </citation>
    <scope>NUCLEOTIDE SEQUENCE [LARGE SCALE GENOMIC DNA]</scope>
    <source>
        <strain evidence="2 3">GH4-78</strain>
    </source>
</reference>
<comment type="subcellular location">
    <subcellularLocation>
        <location evidence="1">Cytoplasm</location>
    </subcellularLocation>
</comment>
<dbReference type="PANTHER" id="PTHR38040:SF1">
    <property type="entry name" value="UBIQUINONE BIOSYNTHESIS ACCESSORY FACTOR UBIK"/>
    <property type="match status" value="1"/>
</dbReference>
<organism evidence="2 3">
    <name type="scientific">Seongchinamella unica</name>
    <dbReference type="NCBI Taxonomy" id="2547392"/>
    <lineage>
        <taxon>Bacteria</taxon>
        <taxon>Pseudomonadati</taxon>
        <taxon>Pseudomonadota</taxon>
        <taxon>Gammaproteobacteria</taxon>
        <taxon>Cellvibrionales</taxon>
        <taxon>Halieaceae</taxon>
        <taxon>Seongchinamella</taxon>
    </lineage>
</organism>
<keyword evidence="1" id="KW-0831">Ubiquinone biosynthesis</keyword>
<proteinExistence type="inferred from homology"/>
<evidence type="ECO:0000313" key="3">
    <source>
        <dbReference type="Proteomes" id="UP000295554"/>
    </source>
</evidence>
<dbReference type="InterPro" id="IPR007475">
    <property type="entry name" value="UbiK"/>
</dbReference>
<name>A0A4R5LV45_9GAMM</name>
<dbReference type="AlphaFoldDB" id="A0A4R5LV45"/>